<dbReference type="PANTHER" id="PTHR42742">
    <property type="entry name" value="TRANSCRIPTIONAL REPRESSOR MPRA"/>
    <property type="match status" value="1"/>
</dbReference>
<name>A0A3A9JXS7_9BACI</name>
<evidence type="ECO:0000256" key="1">
    <source>
        <dbReference type="ARBA" id="ARBA00022723"/>
    </source>
</evidence>
<dbReference type="AlphaFoldDB" id="A0A3A9JXS7"/>
<dbReference type="InterPro" id="IPR051804">
    <property type="entry name" value="Carb_Metab_Reg_Kinase/Isom"/>
</dbReference>
<dbReference type="InterPro" id="IPR014710">
    <property type="entry name" value="RmlC-like_jellyroll"/>
</dbReference>
<proteinExistence type="predicted"/>
<comment type="caution">
    <text evidence="3">The sequence shown here is derived from an EMBL/GenBank/DDBJ whole genome shotgun (WGS) entry which is preliminary data.</text>
</comment>
<dbReference type="GO" id="GO:0046872">
    <property type="term" value="F:metal ion binding"/>
    <property type="evidence" value="ECO:0007669"/>
    <property type="project" value="UniProtKB-KW"/>
</dbReference>
<evidence type="ECO:0000256" key="2">
    <source>
        <dbReference type="ARBA" id="ARBA00022833"/>
    </source>
</evidence>
<reference evidence="3 4" key="1">
    <citation type="submission" date="2017-10" db="EMBL/GenBank/DDBJ databases">
        <title>Bacillus sp. nov., a halophilic bacterium isolated from a Keqin Lake.</title>
        <authorList>
            <person name="Wang H."/>
        </authorList>
    </citation>
    <scope>NUCLEOTIDE SEQUENCE [LARGE SCALE GENOMIC DNA]</scope>
    <source>
        <strain evidence="3 4">KCTC 13187</strain>
    </source>
</reference>
<dbReference type="CDD" id="cd07010">
    <property type="entry name" value="cupin_PMI_type_I_N_bac"/>
    <property type="match status" value="1"/>
</dbReference>
<dbReference type="SUPFAM" id="SSF51182">
    <property type="entry name" value="RmlC-like cupins"/>
    <property type="match status" value="1"/>
</dbReference>
<dbReference type="Proteomes" id="UP000281498">
    <property type="component" value="Unassembled WGS sequence"/>
</dbReference>
<dbReference type="GO" id="GO:0016853">
    <property type="term" value="F:isomerase activity"/>
    <property type="evidence" value="ECO:0007669"/>
    <property type="project" value="UniProtKB-KW"/>
</dbReference>
<dbReference type="Gene3D" id="2.60.120.10">
    <property type="entry name" value="Jelly Rolls"/>
    <property type="match status" value="1"/>
</dbReference>
<dbReference type="RefSeq" id="WP_110937097.1">
    <property type="nucleotide sequence ID" value="NZ_KZ614146.1"/>
</dbReference>
<evidence type="ECO:0000313" key="4">
    <source>
        <dbReference type="Proteomes" id="UP000281498"/>
    </source>
</evidence>
<organism evidence="3 4">
    <name type="scientific">Salipaludibacillus neizhouensis</name>
    <dbReference type="NCBI Taxonomy" id="885475"/>
    <lineage>
        <taxon>Bacteria</taxon>
        <taxon>Bacillati</taxon>
        <taxon>Bacillota</taxon>
        <taxon>Bacilli</taxon>
        <taxon>Bacillales</taxon>
        <taxon>Bacillaceae</taxon>
    </lineage>
</organism>
<dbReference type="PANTHER" id="PTHR42742:SF3">
    <property type="entry name" value="FRUCTOKINASE"/>
    <property type="match status" value="1"/>
</dbReference>
<keyword evidence="4" id="KW-1185">Reference proteome</keyword>
<accession>A0A3A9JXS7</accession>
<dbReference type="OrthoDB" id="9808275at2"/>
<sequence>MYNKRPLNPVRSTQLNATIKYGYEEIVSLLNSLSLSNKQTVILDGTHGVNFKPLINEILLHFNQEEITLLSTYDFLKSEEEIREFFDKNITDNRAFGYVTEVEIDTYFEEDARETLQTFLGQQSDTKKMCIVWGPGASYLHSKDIDISLFLDVTRESQEIKHKESLMNFGFQTNIDAVEKFKISYFVEWPILENYRKRNLSQFDYYVDLNDQNEPKLVTITDFLAIIRDISNFPLRVKPFFMPGVWGGQYLKKMADLPNDMTNCAWNFEPIAPENSILVENKGETMEIPFLLVMANANNAILGDRIVGLFGDYFPVRLNFLDTIEGDNLSCQVHPKESFLREAFNEKLEQQESYYIVETKGNPKVYLGFTEDVNIKEFKETVEMSQKTGEAIPFTDYIQEWESKKGNLYHIPSGTVHCAGKNNLVLEISSTTWWFTFKIYDYVRKDLDGKPRPINTDYGFANVDSYKDKPWVENNLLPKPKMINKQGSNEEYDLGKRDDLLFFVNRIHLDTQWIDNTNGEFLLFNLVEGDKVRIISLKDTSVFVDINYGESYILPAVFGAFQLENNGEVPCKLIKAGVSPNWDVKMTDD</sequence>
<protein>
    <submittedName>
        <fullName evidence="3">Mannose-6-phosphate isomerase</fullName>
    </submittedName>
</protein>
<dbReference type="EMBL" id="PDOE01000025">
    <property type="protein sequence ID" value="RKL65009.1"/>
    <property type="molecule type" value="Genomic_DNA"/>
</dbReference>
<gene>
    <name evidence="3" type="ORF">CR203_23030</name>
</gene>
<evidence type="ECO:0000313" key="3">
    <source>
        <dbReference type="EMBL" id="RKL65009.1"/>
    </source>
</evidence>
<keyword evidence="3" id="KW-0413">Isomerase</keyword>
<keyword evidence="2" id="KW-0862">Zinc</keyword>
<keyword evidence="1" id="KW-0479">Metal-binding</keyword>
<dbReference type="InterPro" id="IPR011051">
    <property type="entry name" value="RmlC_Cupin_sf"/>
</dbReference>